<feature type="domain" description="Glycosyltransferase 2-like" evidence="1">
    <location>
        <begin position="4"/>
        <end position="138"/>
    </location>
</feature>
<proteinExistence type="predicted"/>
<accession>C6E5U0</accession>
<dbReference type="InterPro" id="IPR001173">
    <property type="entry name" value="Glyco_trans_2-like"/>
</dbReference>
<dbReference type="eggNOG" id="COG1216">
    <property type="taxonomic scope" value="Bacteria"/>
</dbReference>
<dbReference type="EMBL" id="CP001661">
    <property type="protein sequence ID" value="ACT17699.1"/>
    <property type="molecule type" value="Genomic_DNA"/>
</dbReference>
<dbReference type="KEGG" id="gem:GM21_1644"/>
<evidence type="ECO:0000313" key="2">
    <source>
        <dbReference type="EMBL" id="ACT17699.1"/>
    </source>
</evidence>
<dbReference type="PANTHER" id="PTHR22916:SF3">
    <property type="entry name" value="UDP-GLCNAC:BETAGAL BETA-1,3-N-ACETYLGLUCOSAMINYLTRANSFERASE-LIKE PROTEIN 1"/>
    <property type="match status" value="1"/>
</dbReference>
<dbReference type="CAZy" id="GT2">
    <property type="family name" value="Glycosyltransferase Family 2"/>
</dbReference>
<dbReference type="PANTHER" id="PTHR22916">
    <property type="entry name" value="GLYCOSYLTRANSFERASE"/>
    <property type="match status" value="1"/>
</dbReference>
<dbReference type="HOGENOM" id="CLU_025996_21_1_7"/>
<dbReference type="CDD" id="cd06433">
    <property type="entry name" value="GT_2_WfgS_like"/>
    <property type="match status" value="1"/>
</dbReference>
<dbReference type="STRING" id="443144.GM21_1644"/>
<dbReference type="SUPFAM" id="SSF53448">
    <property type="entry name" value="Nucleotide-diphospho-sugar transferases"/>
    <property type="match status" value="1"/>
</dbReference>
<evidence type="ECO:0000259" key="1">
    <source>
        <dbReference type="Pfam" id="PF00535"/>
    </source>
</evidence>
<keyword evidence="2" id="KW-0808">Transferase</keyword>
<dbReference type="OrthoDB" id="433681at2"/>
<dbReference type="Gene3D" id="3.90.550.10">
    <property type="entry name" value="Spore Coat Polysaccharide Biosynthesis Protein SpsA, Chain A"/>
    <property type="match status" value="1"/>
</dbReference>
<dbReference type="GO" id="GO:0016758">
    <property type="term" value="F:hexosyltransferase activity"/>
    <property type="evidence" value="ECO:0007669"/>
    <property type="project" value="UniProtKB-ARBA"/>
</dbReference>
<organism evidence="2">
    <name type="scientific">Geobacter sp. (strain M21)</name>
    <dbReference type="NCBI Taxonomy" id="443144"/>
    <lineage>
        <taxon>Bacteria</taxon>
        <taxon>Pseudomonadati</taxon>
        <taxon>Thermodesulfobacteriota</taxon>
        <taxon>Desulfuromonadia</taxon>
        <taxon>Geobacterales</taxon>
        <taxon>Geobacteraceae</taxon>
        <taxon>Geobacter</taxon>
    </lineage>
</organism>
<protein>
    <submittedName>
        <fullName evidence="2">Glycosyl transferase family 2</fullName>
    </submittedName>
</protein>
<dbReference type="AlphaFoldDB" id="C6E5U0"/>
<dbReference type="InterPro" id="IPR029044">
    <property type="entry name" value="Nucleotide-diphossugar_trans"/>
</dbReference>
<sequence>MKFTIITITFNAERYLEQQLASVSGQTLRDLEQIVVDGGSTDSTLGIVQRAAKTEPRLRWTTGPDRGIGDAMNKGLALATGDVVGFLHADDFYADPTVLERVAQAFALEPQAEWVTGGVRYVDGRGELLRTYSPRRWSYRRLLRGNILFHPATFVRSEALAAAGGFDPSLRYTMDYDLWLRLGQRYAPRPLHLAIASFRVHPGSTSVRNVDAAFREEFQVRSRYLRGKPVQRALHLLYFGLKFFPNRWNVRHGDAS</sequence>
<reference evidence="2" key="1">
    <citation type="submission" date="2009-07" db="EMBL/GenBank/DDBJ databases">
        <title>Complete sequence of Geobacter sp. M21.</title>
        <authorList>
            <consortium name="US DOE Joint Genome Institute"/>
            <person name="Lucas S."/>
            <person name="Copeland A."/>
            <person name="Lapidus A."/>
            <person name="Glavina del Rio T."/>
            <person name="Dalin E."/>
            <person name="Tice H."/>
            <person name="Bruce D."/>
            <person name="Goodwin L."/>
            <person name="Pitluck S."/>
            <person name="Saunders E."/>
            <person name="Brettin T."/>
            <person name="Detter J.C."/>
            <person name="Han C."/>
            <person name="Larimer F."/>
            <person name="Land M."/>
            <person name="Hauser L."/>
            <person name="Kyrpides N."/>
            <person name="Ovchinnikova G."/>
            <person name="Lovley D."/>
        </authorList>
    </citation>
    <scope>NUCLEOTIDE SEQUENCE [LARGE SCALE GENOMIC DNA]</scope>
    <source>
        <strain evidence="2">M21</strain>
    </source>
</reference>
<gene>
    <name evidence="2" type="ordered locus">GM21_1644</name>
</gene>
<dbReference type="Pfam" id="PF00535">
    <property type="entry name" value="Glycos_transf_2"/>
    <property type="match status" value="1"/>
</dbReference>
<name>C6E5U0_GEOSM</name>